<name>A0A1G6XM88_PEPNI</name>
<evidence type="ECO:0000256" key="7">
    <source>
        <dbReference type="ARBA" id="ARBA00022741"/>
    </source>
</evidence>
<evidence type="ECO:0000256" key="11">
    <source>
        <dbReference type="ARBA" id="ARBA00038345"/>
    </source>
</evidence>
<comment type="cofactor">
    <cofactor evidence="2">
        <name>Mg(2+)</name>
        <dbReference type="ChEBI" id="CHEBI:18420"/>
    </cofactor>
</comment>
<dbReference type="FunFam" id="3.40.50.20:FF:000006">
    <property type="entry name" value="Phosphoribosylamine--glycine ligase, chloroplastic"/>
    <property type="match status" value="1"/>
</dbReference>
<dbReference type="InterPro" id="IPR020559">
    <property type="entry name" value="PRibGlycinamide_synth_CS"/>
</dbReference>
<proteinExistence type="inferred from homology"/>
<dbReference type="PROSITE" id="PS00184">
    <property type="entry name" value="GARS"/>
    <property type="match status" value="1"/>
</dbReference>
<dbReference type="Gene3D" id="3.90.600.10">
    <property type="entry name" value="Phosphoribosylglycinamide synthetase, C-terminal domain"/>
    <property type="match status" value="1"/>
</dbReference>
<evidence type="ECO:0000256" key="9">
    <source>
        <dbReference type="ARBA" id="ARBA00022840"/>
    </source>
</evidence>
<evidence type="ECO:0000256" key="8">
    <source>
        <dbReference type="ARBA" id="ARBA00022755"/>
    </source>
</evidence>
<dbReference type="InterPro" id="IPR011054">
    <property type="entry name" value="Rudment_hybrid_motif"/>
</dbReference>
<gene>
    <name evidence="14" type="primary">purD</name>
    <name evidence="17" type="ORF">SAMN04489866_1079</name>
</gene>
<dbReference type="GO" id="GO:0046872">
    <property type="term" value="F:metal ion binding"/>
    <property type="evidence" value="ECO:0007669"/>
    <property type="project" value="UniProtKB-KW"/>
</dbReference>
<dbReference type="FunFam" id="3.30.470.20:FF:000018">
    <property type="entry name" value="Trifunctional purine biosynthetic protein adenosine-3"/>
    <property type="match status" value="1"/>
</dbReference>
<accession>A0A1G6XM88</accession>
<evidence type="ECO:0000256" key="1">
    <source>
        <dbReference type="ARBA" id="ARBA00001936"/>
    </source>
</evidence>
<dbReference type="InterPro" id="IPR000115">
    <property type="entry name" value="PRibGlycinamide_synth"/>
</dbReference>
<keyword evidence="18" id="KW-1185">Reference proteome</keyword>
<dbReference type="InterPro" id="IPR011761">
    <property type="entry name" value="ATP-grasp"/>
</dbReference>
<keyword evidence="10" id="KW-0464">Manganese</keyword>
<comment type="pathway">
    <text evidence="3 14">Purine metabolism; IMP biosynthesis via de novo pathway; N(1)-(5-phospho-D-ribosyl)glycinamide from 5-phospho-alpha-D-ribose 1-diphosphate: step 2/2.</text>
</comment>
<sequence>MNVLVVGSGGREHALVWKLAQSPQVSKIFAAPGNAGMKNLATCLPVAADDIDALVQAAQDKQVDLTLVGPEKPLTMGIVDAFEKAGLPCFGPSKAAARIEGSKAFSKQLMQKYNIPTARFDVFSDLAEAKAYVHALNGPCVVKADGLAAGKGVIICPDEETAYQALEDMLSNKAFGEAGQKVLVEEFLQGQEVSILAFADGKHVLPMVSAQDHKRIFDGDEGPNTGGMGAYSPAPIYTEALAEEVLQTIIKPTVAAMAQEGCPFTGILYTGLMLTADGPKVLEYNARFGDPETQPVLMRLASDLLEPIQAALAGKLDQVSLTWRPEAAVCVVLAAENYPASPRKGDPISGIDKAENDETVVFQAGTREDDKGRLLTSGGRVLGVTALGEDIKSAMEHAYKAVAYIDFDGMQYRHDIGMKALEVEG</sequence>
<dbReference type="InterPro" id="IPR020561">
    <property type="entry name" value="PRibGlycinamid_synth_ATP-grasp"/>
</dbReference>
<evidence type="ECO:0000256" key="12">
    <source>
        <dbReference type="ARBA" id="ARBA00042242"/>
    </source>
</evidence>
<comment type="similarity">
    <text evidence="11 14">Belongs to the GARS family.</text>
</comment>
<evidence type="ECO:0000259" key="16">
    <source>
        <dbReference type="PROSITE" id="PS50975"/>
    </source>
</evidence>
<protein>
    <recommendedName>
        <fullName evidence="4 14">Phosphoribosylamine--glycine ligase</fullName>
        <ecNumber evidence="4 14">6.3.4.13</ecNumber>
    </recommendedName>
    <alternativeName>
        <fullName evidence="14">GARS</fullName>
    </alternativeName>
    <alternativeName>
        <fullName evidence="12 14">Glycinamide ribonucleotide synthetase</fullName>
    </alternativeName>
    <alternativeName>
        <fullName evidence="13 14">Phosphoribosylglycinamide synthetase</fullName>
    </alternativeName>
</protein>
<dbReference type="Pfam" id="PF02844">
    <property type="entry name" value="GARS_N"/>
    <property type="match status" value="1"/>
</dbReference>
<evidence type="ECO:0000256" key="2">
    <source>
        <dbReference type="ARBA" id="ARBA00001946"/>
    </source>
</evidence>
<dbReference type="SMART" id="SM01209">
    <property type="entry name" value="GARS_A"/>
    <property type="match status" value="1"/>
</dbReference>
<evidence type="ECO:0000256" key="4">
    <source>
        <dbReference type="ARBA" id="ARBA00013255"/>
    </source>
</evidence>
<dbReference type="SUPFAM" id="SSF52440">
    <property type="entry name" value="PreATP-grasp domain"/>
    <property type="match status" value="1"/>
</dbReference>
<keyword evidence="5 14" id="KW-0436">Ligase</keyword>
<dbReference type="OrthoDB" id="9807240at2"/>
<feature type="domain" description="ATP-grasp" evidence="16">
    <location>
        <begin position="107"/>
        <end position="313"/>
    </location>
</feature>
<organism evidence="17 18">
    <name type="scientific">Peptococcus niger</name>
    <dbReference type="NCBI Taxonomy" id="2741"/>
    <lineage>
        <taxon>Bacteria</taxon>
        <taxon>Bacillati</taxon>
        <taxon>Bacillota</taxon>
        <taxon>Clostridia</taxon>
        <taxon>Eubacteriales</taxon>
        <taxon>Peptococcaceae</taxon>
        <taxon>Peptococcus</taxon>
    </lineage>
</organism>
<evidence type="ECO:0000313" key="17">
    <source>
        <dbReference type="EMBL" id="SDD78447.1"/>
    </source>
</evidence>
<dbReference type="HAMAP" id="MF_00138">
    <property type="entry name" value="GARS"/>
    <property type="match status" value="1"/>
</dbReference>
<dbReference type="InterPro" id="IPR013815">
    <property type="entry name" value="ATP_grasp_subdomain_1"/>
</dbReference>
<dbReference type="UniPathway" id="UPA00074">
    <property type="reaction ID" value="UER00125"/>
</dbReference>
<keyword evidence="8 14" id="KW-0658">Purine biosynthesis</keyword>
<comment type="catalytic activity">
    <reaction evidence="14">
        <text>5-phospho-beta-D-ribosylamine + glycine + ATP = N(1)-(5-phospho-beta-D-ribosyl)glycinamide + ADP + phosphate + H(+)</text>
        <dbReference type="Rhea" id="RHEA:17453"/>
        <dbReference type="ChEBI" id="CHEBI:15378"/>
        <dbReference type="ChEBI" id="CHEBI:30616"/>
        <dbReference type="ChEBI" id="CHEBI:43474"/>
        <dbReference type="ChEBI" id="CHEBI:57305"/>
        <dbReference type="ChEBI" id="CHEBI:58681"/>
        <dbReference type="ChEBI" id="CHEBI:143788"/>
        <dbReference type="ChEBI" id="CHEBI:456216"/>
        <dbReference type="EC" id="6.3.4.13"/>
    </reaction>
</comment>
<dbReference type="SUPFAM" id="SSF51246">
    <property type="entry name" value="Rudiment single hybrid motif"/>
    <property type="match status" value="1"/>
</dbReference>
<dbReference type="Proteomes" id="UP000198995">
    <property type="component" value="Unassembled WGS sequence"/>
</dbReference>
<evidence type="ECO:0000256" key="10">
    <source>
        <dbReference type="ARBA" id="ARBA00023211"/>
    </source>
</evidence>
<evidence type="ECO:0000256" key="3">
    <source>
        <dbReference type="ARBA" id="ARBA00005174"/>
    </source>
</evidence>
<evidence type="ECO:0000256" key="5">
    <source>
        <dbReference type="ARBA" id="ARBA00022598"/>
    </source>
</evidence>
<dbReference type="EC" id="6.3.4.13" evidence="4 14"/>
<comment type="cofactor">
    <cofactor evidence="1">
        <name>Mn(2+)</name>
        <dbReference type="ChEBI" id="CHEBI:29035"/>
    </cofactor>
</comment>
<dbReference type="PANTHER" id="PTHR43472:SF1">
    <property type="entry name" value="PHOSPHORIBOSYLAMINE--GLYCINE LIGASE, CHLOROPLASTIC"/>
    <property type="match status" value="1"/>
</dbReference>
<evidence type="ECO:0000256" key="15">
    <source>
        <dbReference type="PROSITE-ProRule" id="PRU00409"/>
    </source>
</evidence>
<dbReference type="Gene3D" id="3.30.1490.20">
    <property type="entry name" value="ATP-grasp fold, A domain"/>
    <property type="match status" value="1"/>
</dbReference>
<keyword evidence="6" id="KW-0479">Metal-binding</keyword>
<dbReference type="SUPFAM" id="SSF56059">
    <property type="entry name" value="Glutathione synthetase ATP-binding domain-like"/>
    <property type="match status" value="1"/>
</dbReference>
<dbReference type="GO" id="GO:0004637">
    <property type="term" value="F:phosphoribosylamine-glycine ligase activity"/>
    <property type="evidence" value="ECO:0007669"/>
    <property type="project" value="UniProtKB-UniRule"/>
</dbReference>
<dbReference type="GO" id="GO:0006189">
    <property type="term" value="P:'de novo' IMP biosynthetic process"/>
    <property type="evidence" value="ECO:0007669"/>
    <property type="project" value="UniProtKB-UniRule"/>
</dbReference>
<evidence type="ECO:0000313" key="18">
    <source>
        <dbReference type="Proteomes" id="UP000198995"/>
    </source>
</evidence>
<dbReference type="AlphaFoldDB" id="A0A1G6XM88"/>
<dbReference type="InterPro" id="IPR020560">
    <property type="entry name" value="PRibGlycinamide_synth_C-dom"/>
</dbReference>
<dbReference type="STRING" id="2741.SAMN04489866_1079"/>
<keyword evidence="7 15" id="KW-0547">Nucleotide-binding</keyword>
<dbReference type="RefSeq" id="WP_091791909.1">
    <property type="nucleotide sequence ID" value="NZ_FNAF01000007.1"/>
</dbReference>
<dbReference type="Pfam" id="PF01071">
    <property type="entry name" value="GARS_A"/>
    <property type="match status" value="1"/>
</dbReference>
<dbReference type="PROSITE" id="PS50975">
    <property type="entry name" value="ATP_GRASP"/>
    <property type="match status" value="1"/>
</dbReference>
<dbReference type="GO" id="GO:0005524">
    <property type="term" value="F:ATP binding"/>
    <property type="evidence" value="ECO:0007669"/>
    <property type="project" value="UniProtKB-UniRule"/>
</dbReference>
<dbReference type="Gene3D" id="3.30.470.20">
    <property type="entry name" value="ATP-grasp fold, B domain"/>
    <property type="match status" value="1"/>
</dbReference>
<evidence type="ECO:0000256" key="14">
    <source>
        <dbReference type="HAMAP-Rule" id="MF_00138"/>
    </source>
</evidence>
<dbReference type="PANTHER" id="PTHR43472">
    <property type="entry name" value="PHOSPHORIBOSYLAMINE--GLYCINE LIGASE"/>
    <property type="match status" value="1"/>
</dbReference>
<dbReference type="FunFam" id="3.90.600.10:FF:000001">
    <property type="entry name" value="Trifunctional purine biosynthetic protein adenosine-3"/>
    <property type="match status" value="1"/>
</dbReference>
<dbReference type="InterPro" id="IPR020562">
    <property type="entry name" value="PRibGlycinamide_synth_N"/>
</dbReference>
<dbReference type="InterPro" id="IPR016185">
    <property type="entry name" value="PreATP-grasp_dom_sf"/>
</dbReference>
<evidence type="ECO:0000256" key="13">
    <source>
        <dbReference type="ARBA" id="ARBA00042864"/>
    </source>
</evidence>
<dbReference type="Gene3D" id="3.40.50.20">
    <property type="match status" value="1"/>
</dbReference>
<reference evidence="17 18" key="1">
    <citation type="submission" date="2016-10" db="EMBL/GenBank/DDBJ databases">
        <authorList>
            <person name="de Groot N.N."/>
        </authorList>
    </citation>
    <scope>NUCLEOTIDE SEQUENCE [LARGE SCALE GENOMIC DNA]</scope>
    <source>
        <strain evidence="17 18">DSM 20475</strain>
    </source>
</reference>
<keyword evidence="9 15" id="KW-0067">ATP-binding</keyword>
<dbReference type="InterPro" id="IPR037123">
    <property type="entry name" value="PRibGlycinamide_synth_C_sf"/>
</dbReference>
<evidence type="ECO:0000256" key="6">
    <source>
        <dbReference type="ARBA" id="ARBA00022723"/>
    </source>
</evidence>
<dbReference type="NCBIfam" id="TIGR00877">
    <property type="entry name" value="purD"/>
    <property type="match status" value="1"/>
</dbReference>
<dbReference type="GO" id="GO:0009113">
    <property type="term" value="P:purine nucleobase biosynthetic process"/>
    <property type="evidence" value="ECO:0007669"/>
    <property type="project" value="InterPro"/>
</dbReference>
<dbReference type="EMBL" id="FNAF01000007">
    <property type="protein sequence ID" value="SDD78447.1"/>
    <property type="molecule type" value="Genomic_DNA"/>
</dbReference>
<dbReference type="SMART" id="SM01210">
    <property type="entry name" value="GARS_C"/>
    <property type="match status" value="1"/>
</dbReference>
<dbReference type="Pfam" id="PF02843">
    <property type="entry name" value="GARS_C"/>
    <property type="match status" value="1"/>
</dbReference>